<dbReference type="GO" id="GO:0051539">
    <property type="term" value="F:4 iron, 4 sulfur cluster binding"/>
    <property type="evidence" value="ECO:0007669"/>
    <property type="project" value="UniProtKB-KW"/>
</dbReference>
<dbReference type="SFLD" id="SFLDG01109">
    <property type="entry name" value="Uncharacterised_Radical_SAM_Su"/>
    <property type="match status" value="1"/>
</dbReference>
<keyword evidence="2" id="KW-0004">4Fe-4S</keyword>
<evidence type="ECO:0000256" key="2">
    <source>
        <dbReference type="ARBA" id="ARBA00022485"/>
    </source>
</evidence>
<organism evidence="8 9">
    <name type="scientific">Ferroacidibacillus organovorans</name>
    <dbReference type="NCBI Taxonomy" id="1765683"/>
    <lineage>
        <taxon>Bacteria</taxon>
        <taxon>Bacillati</taxon>
        <taxon>Bacillota</taxon>
        <taxon>Bacilli</taxon>
        <taxon>Bacillales</taxon>
        <taxon>Alicyclobacillaceae</taxon>
        <taxon>Ferroacidibacillus</taxon>
    </lineage>
</organism>
<reference evidence="8 9" key="1">
    <citation type="submission" date="2015-12" db="EMBL/GenBank/DDBJ databases">
        <title>Draft genome sequence of Acidibacillus ferrooxidans ITV001, isolated from a chalcopyrite acid mine drainage site in Brazil.</title>
        <authorList>
            <person name="Dall'Agnol H."/>
            <person name="Nancucheo I."/>
            <person name="Johnson B."/>
            <person name="Oliveira R."/>
            <person name="Leite L."/>
            <person name="Pylro V."/>
            <person name="Nunes G.L."/>
            <person name="Tzotzos G."/>
            <person name="Fernandes G.R."/>
            <person name="Dutra J."/>
            <person name="Orellana S.C."/>
            <person name="Oliveira G."/>
        </authorList>
    </citation>
    <scope>NUCLEOTIDE SEQUENCE [LARGE SCALE GENOMIC DNA]</scope>
    <source>
        <strain evidence="9">ITV01</strain>
    </source>
</reference>
<feature type="domain" description="Radical SAM core" evidence="7">
    <location>
        <begin position="172"/>
        <end position="405"/>
    </location>
</feature>
<dbReference type="Pfam" id="PF04055">
    <property type="entry name" value="Radical_SAM"/>
    <property type="match status" value="1"/>
</dbReference>
<dbReference type="GO" id="GO:0003824">
    <property type="term" value="F:catalytic activity"/>
    <property type="evidence" value="ECO:0007669"/>
    <property type="project" value="InterPro"/>
</dbReference>
<dbReference type="InterPro" id="IPR034457">
    <property type="entry name" value="Organic_radical-activating"/>
</dbReference>
<sequence length="425" mass="46792">MNLVYADARGRVFDSDALLAVGRTGSAVTELTEEEWIPLPRGAVLAGMPDTMALGLDPVESKLKALPSTYRAVGALLPQGYTRLYVPAYHKTKDSKPFPLFGYTAVGFQDGSFFVAAHETDQPAPWDPTQYTDKQIQSAVAETRQLYQENRVYEQLSTCALTYECVTSRNTFVGKNEGGLPVSSSCNAGCVGCISDQPDEAGFPSPQIRMTLRPSVDEMVEVMVRHLTSSGPAGIISFGQGCEGEPATRGRELAEAIMRVREQISTGYININTNAGLTHQIKRIVDAGLDLMRVSTISACEDHYDAYYQPRGYTLGNVAESARYASEHGVLVSLNYLIFPGVSDTPTELEAMIEFIRSTGVRLVQLRNLNIDPDYYLQRVPQRQEEPIGILAMMETLIEECPGLRLGSYTHEPGWFDKPLAQPNR</sequence>
<dbReference type="SUPFAM" id="SSF102114">
    <property type="entry name" value="Radical SAM enzymes"/>
    <property type="match status" value="1"/>
</dbReference>
<dbReference type="EMBL" id="LPVJ01000054">
    <property type="protein sequence ID" value="KUO95282.1"/>
    <property type="molecule type" value="Genomic_DNA"/>
</dbReference>
<keyword evidence="9" id="KW-1185">Reference proteome</keyword>
<evidence type="ECO:0000313" key="8">
    <source>
        <dbReference type="EMBL" id="KUO95282.1"/>
    </source>
</evidence>
<dbReference type="AlphaFoldDB" id="A0A101XPM2"/>
<dbReference type="InterPro" id="IPR007197">
    <property type="entry name" value="rSAM"/>
</dbReference>
<evidence type="ECO:0000313" key="9">
    <source>
        <dbReference type="Proteomes" id="UP000053557"/>
    </source>
</evidence>
<dbReference type="PANTHER" id="PTHR30352">
    <property type="entry name" value="PYRUVATE FORMATE-LYASE-ACTIVATING ENZYME"/>
    <property type="match status" value="1"/>
</dbReference>
<comment type="caution">
    <text evidence="8">The sequence shown here is derived from an EMBL/GenBank/DDBJ whole genome shotgun (WGS) entry which is preliminary data.</text>
</comment>
<dbReference type="Gene3D" id="3.20.20.70">
    <property type="entry name" value="Aldolase class I"/>
    <property type="match status" value="1"/>
</dbReference>
<comment type="cofactor">
    <cofactor evidence="1">
        <name>[4Fe-4S] cluster</name>
        <dbReference type="ChEBI" id="CHEBI:49883"/>
    </cofactor>
</comment>
<dbReference type="PANTHER" id="PTHR30352:SF5">
    <property type="entry name" value="PYRUVATE FORMATE-LYASE 1-ACTIVATING ENZYME"/>
    <property type="match status" value="1"/>
</dbReference>
<accession>A0A101XPM2</accession>
<keyword evidence="3" id="KW-0949">S-adenosyl-L-methionine</keyword>
<dbReference type="SFLD" id="SFLDS00029">
    <property type="entry name" value="Radical_SAM"/>
    <property type="match status" value="1"/>
</dbReference>
<evidence type="ECO:0000256" key="3">
    <source>
        <dbReference type="ARBA" id="ARBA00022691"/>
    </source>
</evidence>
<dbReference type="OrthoDB" id="9764628at2"/>
<dbReference type="CDD" id="cd01335">
    <property type="entry name" value="Radical_SAM"/>
    <property type="match status" value="1"/>
</dbReference>
<dbReference type="RefSeq" id="WP_067718008.1">
    <property type="nucleotide sequence ID" value="NZ_LPVJ01000054.1"/>
</dbReference>
<evidence type="ECO:0000256" key="1">
    <source>
        <dbReference type="ARBA" id="ARBA00001966"/>
    </source>
</evidence>
<evidence type="ECO:0000256" key="6">
    <source>
        <dbReference type="ARBA" id="ARBA00023014"/>
    </source>
</evidence>
<evidence type="ECO:0000259" key="7">
    <source>
        <dbReference type="PROSITE" id="PS51918"/>
    </source>
</evidence>
<dbReference type="GO" id="GO:0046872">
    <property type="term" value="F:metal ion binding"/>
    <property type="evidence" value="ECO:0007669"/>
    <property type="project" value="UniProtKB-KW"/>
</dbReference>
<dbReference type="InterPro" id="IPR013785">
    <property type="entry name" value="Aldolase_TIM"/>
</dbReference>
<evidence type="ECO:0000256" key="4">
    <source>
        <dbReference type="ARBA" id="ARBA00022723"/>
    </source>
</evidence>
<evidence type="ECO:0000256" key="5">
    <source>
        <dbReference type="ARBA" id="ARBA00023004"/>
    </source>
</evidence>
<proteinExistence type="predicted"/>
<protein>
    <submittedName>
        <fullName evidence="8">Radical SAM protein</fullName>
    </submittedName>
</protein>
<dbReference type="Proteomes" id="UP000053557">
    <property type="component" value="Unassembled WGS sequence"/>
</dbReference>
<gene>
    <name evidence="8" type="ORF">ATW55_14210</name>
</gene>
<keyword evidence="5" id="KW-0408">Iron</keyword>
<dbReference type="InterPro" id="IPR058240">
    <property type="entry name" value="rSAM_sf"/>
</dbReference>
<keyword evidence="6" id="KW-0411">Iron-sulfur</keyword>
<keyword evidence="4" id="KW-0479">Metal-binding</keyword>
<dbReference type="PROSITE" id="PS51918">
    <property type="entry name" value="RADICAL_SAM"/>
    <property type="match status" value="1"/>
</dbReference>
<name>A0A101XPM2_9BACL</name>